<keyword evidence="8" id="KW-0560">Oxidoreductase</keyword>
<feature type="active site" description="Proton donor" evidence="9">
    <location>
        <position position="141"/>
    </location>
</feature>
<dbReference type="GO" id="GO:0000049">
    <property type="term" value="F:tRNA binding"/>
    <property type="evidence" value="ECO:0007669"/>
    <property type="project" value="UniProtKB-KW"/>
</dbReference>
<dbReference type="CDD" id="cd02801">
    <property type="entry name" value="DUS_like_FMN"/>
    <property type="match status" value="1"/>
</dbReference>
<keyword evidence="5" id="KW-0819">tRNA processing</keyword>
<dbReference type="KEGG" id="fcy:FRACYDRAFT_192005"/>
<evidence type="ECO:0000256" key="8">
    <source>
        <dbReference type="ARBA" id="ARBA00023002"/>
    </source>
</evidence>
<evidence type="ECO:0000259" key="12">
    <source>
        <dbReference type="Pfam" id="PF01207"/>
    </source>
</evidence>
<feature type="binding site" evidence="10">
    <location>
        <position position="184"/>
    </location>
    <ligand>
        <name>FMN</name>
        <dbReference type="ChEBI" id="CHEBI:58210"/>
    </ligand>
</feature>
<accession>A0A1E7F0Z9</accession>
<gene>
    <name evidence="13" type="ORF">FRACYDRAFT_192005</name>
</gene>
<evidence type="ECO:0000256" key="11">
    <source>
        <dbReference type="SAM" id="MobiDB-lite"/>
    </source>
</evidence>
<feature type="region of interest" description="Disordered" evidence="11">
    <location>
        <begin position="1"/>
        <end position="21"/>
    </location>
</feature>
<keyword evidence="10" id="KW-0547">Nucleotide-binding</keyword>
<dbReference type="GO" id="GO:0050660">
    <property type="term" value="F:flavin adenine dinucleotide binding"/>
    <property type="evidence" value="ECO:0007669"/>
    <property type="project" value="InterPro"/>
</dbReference>
<dbReference type="InParanoid" id="A0A1E7F0Z9"/>
<keyword evidence="6" id="KW-0521">NADP</keyword>
<keyword evidence="7" id="KW-0694">RNA-binding</keyword>
<dbReference type="Pfam" id="PF01207">
    <property type="entry name" value="Dus"/>
    <property type="match status" value="1"/>
</dbReference>
<dbReference type="AlphaFoldDB" id="A0A1E7F0Z9"/>
<evidence type="ECO:0000313" key="13">
    <source>
        <dbReference type="EMBL" id="OEU11872.1"/>
    </source>
</evidence>
<evidence type="ECO:0000256" key="5">
    <source>
        <dbReference type="ARBA" id="ARBA00022694"/>
    </source>
</evidence>
<dbReference type="PANTHER" id="PTHR42907">
    <property type="entry name" value="FMN-LINKED OXIDOREDUCTASES SUPERFAMILY PROTEIN"/>
    <property type="match status" value="1"/>
</dbReference>
<dbReference type="OrthoDB" id="45712at2759"/>
<dbReference type="EMBL" id="KV784366">
    <property type="protein sequence ID" value="OEU11872.1"/>
    <property type="molecule type" value="Genomic_DNA"/>
</dbReference>
<dbReference type="InterPro" id="IPR035587">
    <property type="entry name" value="DUS-like_FMN-bd"/>
</dbReference>
<comment type="cofactor">
    <cofactor evidence="1 10">
        <name>FMN</name>
        <dbReference type="ChEBI" id="CHEBI:58210"/>
    </cofactor>
</comment>
<evidence type="ECO:0000256" key="9">
    <source>
        <dbReference type="PIRSR" id="PIRSR006621-1"/>
    </source>
</evidence>
<dbReference type="GO" id="GO:0017150">
    <property type="term" value="F:tRNA dihydrouridine synthase activity"/>
    <property type="evidence" value="ECO:0007669"/>
    <property type="project" value="InterPro"/>
</dbReference>
<feature type="compositionally biased region" description="Low complexity" evidence="11">
    <location>
        <begin position="1"/>
        <end position="16"/>
    </location>
</feature>
<feature type="binding site" evidence="10">
    <location>
        <begin position="304"/>
        <end position="305"/>
    </location>
    <ligand>
        <name>FMN</name>
        <dbReference type="ChEBI" id="CHEBI:58210"/>
    </ligand>
</feature>
<dbReference type="PROSITE" id="PS01136">
    <property type="entry name" value="UPF0034"/>
    <property type="match status" value="1"/>
</dbReference>
<evidence type="ECO:0000313" key="14">
    <source>
        <dbReference type="Proteomes" id="UP000095751"/>
    </source>
</evidence>
<keyword evidence="4 10" id="KW-0288">FMN</keyword>
<keyword evidence="14" id="KW-1185">Reference proteome</keyword>
<dbReference type="Gene3D" id="3.20.20.70">
    <property type="entry name" value="Aldolase class I"/>
    <property type="match status" value="1"/>
</dbReference>
<dbReference type="InterPro" id="IPR004653">
    <property type="entry name" value="DusA"/>
</dbReference>
<evidence type="ECO:0000256" key="3">
    <source>
        <dbReference type="ARBA" id="ARBA00022630"/>
    </source>
</evidence>
<feature type="binding site" evidence="10">
    <location>
        <position position="106"/>
    </location>
    <ligand>
        <name>FMN</name>
        <dbReference type="ChEBI" id="CHEBI:58210"/>
    </ligand>
</feature>
<feature type="binding site" evidence="10">
    <location>
        <begin position="49"/>
        <end position="51"/>
    </location>
    <ligand>
        <name>FMN</name>
        <dbReference type="ChEBI" id="CHEBI:58210"/>
    </ligand>
</feature>
<keyword evidence="3" id="KW-0285">Flavoprotein</keyword>
<evidence type="ECO:0000256" key="6">
    <source>
        <dbReference type="ARBA" id="ARBA00022857"/>
    </source>
</evidence>
<feature type="binding site" evidence="10">
    <location>
        <begin position="277"/>
        <end position="279"/>
    </location>
    <ligand>
        <name>FMN</name>
        <dbReference type="ChEBI" id="CHEBI:58210"/>
    </ligand>
</feature>
<feature type="domain" description="DUS-like FMN-binding" evidence="12">
    <location>
        <begin position="47"/>
        <end position="316"/>
    </location>
</feature>
<dbReference type="Proteomes" id="UP000095751">
    <property type="component" value="Unassembled WGS sequence"/>
</dbReference>
<dbReference type="InterPro" id="IPR018517">
    <property type="entry name" value="tRNA_hU_synthase_CS"/>
</dbReference>
<evidence type="ECO:0000256" key="10">
    <source>
        <dbReference type="PIRSR" id="PIRSR006621-2"/>
    </source>
</evidence>
<evidence type="ECO:0000256" key="7">
    <source>
        <dbReference type="ARBA" id="ARBA00022884"/>
    </source>
</evidence>
<feature type="binding site" evidence="10">
    <location>
        <position position="231"/>
    </location>
    <ligand>
        <name>FMN</name>
        <dbReference type="ChEBI" id="CHEBI:58210"/>
    </ligand>
</feature>
<reference evidence="13 14" key="1">
    <citation type="submission" date="2016-09" db="EMBL/GenBank/DDBJ databases">
        <title>Extensive genetic diversity and differential bi-allelic expression allows diatom success in the polar Southern Ocean.</title>
        <authorList>
            <consortium name="DOE Joint Genome Institute"/>
            <person name="Mock T."/>
            <person name="Otillar R.P."/>
            <person name="Strauss J."/>
            <person name="Dupont C."/>
            <person name="Frickenhaus S."/>
            <person name="Maumus F."/>
            <person name="Mcmullan M."/>
            <person name="Sanges R."/>
            <person name="Schmutz J."/>
            <person name="Toseland A."/>
            <person name="Valas R."/>
            <person name="Veluchamy A."/>
            <person name="Ward B.J."/>
            <person name="Allen A."/>
            <person name="Barry K."/>
            <person name="Falciatore A."/>
            <person name="Ferrante M."/>
            <person name="Fortunato A.E."/>
            <person name="Gloeckner G."/>
            <person name="Gruber A."/>
            <person name="Hipkin R."/>
            <person name="Janech M."/>
            <person name="Kroth P."/>
            <person name="Leese F."/>
            <person name="Lindquist E."/>
            <person name="Lyon B.R."/>
            <person name="Martin J."/>
            <person name="Mayer C."/>
            <person name="Parker M."/>
            <person name="Quesneville H."/>
            <person name="Raymond J."/>
            <person name="Uhlig C."/>
            <person name="Valentin K.U."/>
            <person name="Worden A.Z."/>
            <person name="Armbrust E.V."/>
            <person name="Bowler C."/>
            <person name="Green B."/>
            <person name="Moulton V."/>
            <person name="Van Oosterhout C."/>
            <person name="Grigoriev I."/>
        </authorList>
    </citation>
    <scope>NUCLEOTIDE SEQUENCE [LARGE SCALE GENOMIC DNA]</scope>
    <source>
        <strain evidence="13 14">CCMP1102</strain>
    </source>
</reference>
<dbReference type="PANTHER" id="PTHR42907:SF1">
    <property type="entry name" value="FMN-LINKED OXIDOREDUCTASES SUPERFAMILY PROTEIN"/>
    <property type="match status" value="1"/>
</dbReference>
<evidence type="ECO:0000256" key="2">
    <source>
        <dbReference type="ARBA" id="ARBA00022555"/>
    </source>
</evidence>
<organism evidence="13 14">
    <name type="scientific">Fragilariopsis cylindrus CCMP1102</name>
    <dbReference type="NCBI Taxonomy" id="635003"/>
    <lineage>
        <taxon>Eukaryota</taxon>
        <taxon>Sar</taxon>
        <taxon>Stramenopiles</taxon>
        <taxon>Ochrophyta</taxon>
        <taxon>Bacillariophyta</taxon>
        <taxon>Bacillariophyceae</taxon>
        <taxon>Bacillariophycidae</taxon>
        <taxon>Bacillariales</taxon>
        <taxon>Bacillariaceae</taxon>
        <taxon>Fragilariopsis</taxon>
    </lineage>
</organism>
<feature type="non-terminal residue" evidence="13">
    <location>
        <position position="322"/>
    </location>
</feature>
<keyword evidence="2" id="KW-0820">tRNA-binding</keyword>
<sequence>MTKHLSSSSSFRTSTTPLCAVHPQQQRHDNINDENVENTDTKELLSVAPMMGHTNRHYRYYYRLLSKRTYLYTEMMPTSKSLPYEVLTLHQLLATSCIQESPVVLQLGGNDPTTLGQSHQRQSQSQHSQSHYIAINLNCGCPSNAVGGRAGGCALMTTPELVLECQSSQSILSKPPPPPTITVKHRLGIRDALSYNATFDRLQNDDEAFNDVSSFIRIVSSNDSVSTFHVHARLGILEKARRRSRRSTIKNRDVPPLRPNVIYKLTTEFPHLDFVSNGGITNMREVVKEVTGNGDGSVMGAMVGRTIINHPCSFAAADRLLW</sequence>
<evidence type="ECO:0000256" key="4">
    <source>
        <dbReference type="ARBA" id="ARBA00022643"/>
    </source>
</evidence>
<dbReference type="SUPFAM" id="SSF51395">
    <property type="entry name" value="FMN-linked oxidoreductases"/>
    <property type="match status" value="1"/>
</dbReference>
<dbReference type="PIRSF" id="PIRSF006621">
    <property type="entry name" value="Dus"/>
    <property type="match status" value="1"/>
</dbReference>
<dbReference type="InterPro" id="IPR001269">
    <property type="entry name" value="DUS_fam"/>
</dbReference>
<name>A0A1E7F0Z9_9STRA</name>
<dbReference type="InterPro" id="IPR013785">
    <property type="entry name" value="Aldolase_TIM"/>
</dbReference>
<proteinExistence type="predicted"/>
<evidence type="ECO:0000256" key="1">
    <source>
        <dbReference type="ARBA" id="ARBA00001917"/>
    </source>
</evidence>
<protein>
    <submittedName>
        <fullName evidence="13">FMN-linked oxidoreductase</fullName>
    </submittedName>
</protein>